<proteinExistence type="predicted"/>
<organism evidence="2">
    <name type="scientific">marine metagenome</name>
    <dbReference type="NCBI Taxonomy" id="408172"/>
    <lineage>
        <taxon>unclassified sequences</taxon>
        <taxon>metagenomes</taxon>
        <taxon>ecological metagenomes</taxon>
    </lineage>
</organism>
<keyword evidence="1" id="KW-0812">Transmembrane</keyword>
<evidence type="ECO:0000313" key="2">
    <source>
        <dbReference type="EMBL" id="SVE01241.1"/>
    </source>
</evidence>
<keyword evidence="1" id="KW-1133">Transmembrane helix</keyword>
<reference evidence="2" key="1">
    <citation type="submission" date="2018-05" db="EMBL/GenBank/DDBJ databases">
        <authorList>
            <person name="Lanie J.A."/>
            <person name="Ng W.-L."/>
            <person name="Kazmierczak K.M."/>
            <person name="Andrzejewski T.M."/>
            <person name="Davidsen T.M."/>
            <person name="Wayne K.J."/>
            <person name="Tettelin H."/>
            <person name="Glass J.I."/>
            <person name="Rusch D."/>
            <person name="Podicherti R."/>
            <person name="Tsui H.-C.T."/>
            <person name="Winkler M.E."/>
        </authorList>
    </citation>
    <scope>NUCLEOTIDE SEQUENCE</scope>
</reference>
<dbReference type="AlphaFoldDB" id="A0A383A0N8"/>
<accession>A0A383A0N8</accession>
<evidence type="ECO:0000256" key="1">
    <source>
        <dbReference type="SAM" id="Phobius"/>
    </source>
</evidence>
<gene>
    <name evidence="2" type="ORF">METZ01_LOCUS454095</name>
</gene>
<dbReference type="EMBL" id="UINC01188162">
    <property type="protein sequence ID" value="SVE01241.1"/>
    <property type="molecule type" value="Genomic_DNA"/>
</dbReference>
<sequence length="47" mass="5033">MRQLTGTIGVIPGSRWRTNRVLLYVGVLVLVITGTSCLAKSGTYAPI</sequence>
<protein>
    <submittedName>
        <fullName evidence="2">Uncharacterized protein</fullName>
    </submittedName>
</protein>
<feature type="non-terminal residue" evidence="2">
    <location>
        <position position="47"/>
    </location>
</feature>
<keyword evidence="1" id="KW-0472">Membrane</keyword>
<feature type="transmembrane region" description="Helical" evidence="1">
    <location>
        <begin position="21"/>
        <end position="41"/>
    </location>
</feature>
<name>A0A383A0N8_9ZZZZ</name>